<dbReference type="Proteomes" id="UP000663852">
    <property type="component" value="Unassembled WGS sequence"/>
</dbReference>
<accession>A0A815WY15</accession>
<dbReference type="AlphaFoldDB" id="A0A815WY15"/>
<proteinExistence type="predicted"/>
<gene>
    <name evidence="1" type="ORF">EDS130_LOCUS46061</name>
</gene>
<organism evidence="1 2">
    <name type="scientific">Adineta ricciae</name>
    <name type="common">Rotifer</name>
    <dbReference type="NCBI Taxonomy" id="249248"/>
    <lineage>
        <taxon>Eukaryota</taxon>
        <taxon>Metazoa</taxon>
        <taxon>Spiralia</taxon>
        <taxon>Gnathifera</taxon>
        <taxon>Rotifera</taxon>
        <taxon>Eurotatoria</taxon>
        <taxon>Bdelloidea</taxon>
        <taxon>Adinetida</taxon>
        <taxon>Adinetidae</taxon>
        <taxon>Adineta</taxon>
    </lineage>
</organism>
<reference evidence="1" key="1">
    <citation type="submission" date="2021-02" db="EMBL/GenBank/DDBJ databases">
        <authorList>
            <person name="Nowell W R."/>
        </authorList>
    </citation>
    <scope>NUCLEOTIDE SEQUENCE</scope>
</reference>
<evidence type="ECO:0000313" key="2">
    <source>
        <dbReference type="Proteomes" id="UP000663852"/>
    </source>
</evidence>
<dbReference type="OrthoDB" id="10068799at2759"/>
<dbReference type="EMBL" id="CAJNOJ010001485">
    <property type="protein sequence ID" value="CAF1551900.1"/>
    <property type="molecule type" value="Genomic_DNA"/>
</dbReference>
<name>A0A815WY15_ADIRI</name>
<sequence>MRFLFLTNTCSIDSALFAIYVIFWTESSIKSVILNSETEPFLSLRKTFALVESNGWDEAKLYWLTSHSILTHQQSNQYNIYGSVDNNVLRFIKNPVQLYKNKSICSRQDCSTRESTENVNLSLKCSETSIPKFSSITNSRCGNFAKRLHKISIKEAIQLG</sequence>
<evidence type="ECO:0000313" key="1">
    <source>
        <dbReference type="EMBL" id="CAF1551900.1"/>
    </source>
</evidence>
<protein>
    <submittedName>
        <fullName evidence="1">Uncharacterized protein</fullName>
    </submittedName>
</protein>
<comment type="caution">
    <text evidence="1">The sequence shown here is derived from an EMBL/GenBank/DDBJ whole genome shotgun (WGS) entry which is preliminary data.</text>
</comment>